<keyword evidence="3" id="KW-1185">Reference proteome</keyword>
<accession>A0ABU2JQK6</accession>
<protein>
    <recommendedName>
        <fullName evidence="4">Secreted protein</fullName>
    </recommendedName>
</protein>
<keyword evidence="1" id="KW-0472">Membrane</keyword>
<dbReference type="Proteomes" id="UP001183410">
    <property type="component" value="Unassembled WGS sequence"/>
</dbReference>
<gene>
    <name evidence="2" type="ORF">RM844_13325</name>
</gene>
<comment type="caution">
    <text evidence="2">The sequence shown here is derived from an EMBL/GenBank/DDBJ whole genome shotgun (WGS) entry which is preliminary data.</text>
</comment>
<evidence type="ECO:0000313" key="3">
    <source>
        <dbReference type="Proteomes" id="UP001183410"/>
    </source>
</evidence>
<dbReference type="EMBL" id="JAVREO010000007">
    <property type="protein sequence ID" value="MDT0267267.1"/>
    <property type="molecule type" value="Genomic_DNA"/>
</dbReference>
<sequence>MSWFLFIPAVLLFLGAVLYMMFRMPATMRRQREAQRRALAPRRARAHRAGWREVEETAESPEVVRKGARGGDVWLLAHRRARNVDMWVVCREAHTTGPGGSAVLHSLGLHLRPRHAAEGAPRVRLVVRNPLARQLLRGRDAFDRRYRIVTREPQARALVTEEVRAATLDLRLPGWTLRDGVLSLRFDGLCDPVDLDGRLADLARLAKRLTG</sequence>
<evidence type="ECO:0008006" key="4">
    <source>
        <dbReference type="Google" id="ProtNLM"/>
    </source>
</evidence>
<keyword evidence="1" id="KW-1133">Transmembrane helix</keyword>
<evidence type="ECO:0000256" key="1">
    <source>
        <dbReference type="SAM" id="Phobius"/>
    </source>
</evidence>
<dbReference type="RefSeq" id="WP_311667325.1">
    <property type="nucleotide sequence ID" value="NZ_JAVREO010000007.1"/>
</dbReference>
<keyword evidence="1" id="KW-0812">Transmembrane</keyword>
<name>A0ABU2JQK6_9ACTN</name>
<feature type="transmembrane region" description="Helical" evidence="1">
    <location>
        <begin position="6"/>
        <end position="22"/>
    </location>
</feature>
<evidence type="ECO:0000313" key="2">
    <source>
        <dbReference type="EMBL" id="MDT0267267.1"/>
    </source>
</evidence>
<organism evidence="2 3">
    <name type="scientific">Streptomyces chisholmiae</name>
    <dbReference type="NCBI Taxonomy" id="3075540"/>
    <lineage>
        <taxon>Bacteria</taxon>
        <taxon>Bacillati</taxon>
        <taxon>Actinomycetota</taxon>
        <taxon>Actinomycetes</taxon>
        <taxon>Kitasatosporales</taxon>
        <taxon>Streptomycetaceae</taxon>
        <taxon>Streptomyces</taxon>
    </lineage>
</organism>
<reference evidence="3" key="1">
    <citation type="submission" date="2023-07" db="EMBL/GenBank/DDBJ databases">
        <title>30 novel species of actinomycetes from the DSMZ collection.</title>
        <authorList>
            <person name="Nouioui I."/>
        </authorList>
    </citation>
    <scope>NUCLEOTIDE SEQUENCE [LARGE SCALE GENOMIC DNA]</scope>
    <source>
        <strain evidence="3">DSM 44915</strain>
    </source>
</reference>
<proteinExistence type="predicted"/>